<gene>
    <name evidence="1" type="ORF">APICC_07967</name>
</gene>
<dbReference type="AlphaFoldDB" id="A0A2A3EFG6"/>
<dbReference type="EMBL" id="KZ288260">
    <property type="protein sequence ID" value="PBC30458.1"/>
    <property type="molecule type" value="Genomic_DNA"/>
</dbReference>
<organism evidence="1 2">
    <name type="scientific">Apis cerana cerana</name>
    <name type="common">Oriental honeybee</name>
    <dbReference type="NCBI Taxonomy" id="94128"/>
    <lineage>
        <taxon>Eukaryota</taxon>
        <taxon>Metazoa</taxon>
        <taxon>Ecdysozoa</taxon>
        <taxon>Arthropoda</taxon>
        <taxon>Hexapoda</taxon>
        <taxon>Insecta</taxon>
        <taxon>Pterygota</taxon>
        <taxon>Neoptera</taxon>
        <taxon>Endopterygota</taxon>
        <taxon>Hymenoptera</taxon>
        <taxon>Apocrita</taxon>
        <taxon>Aculeata</taxon>
        <taxon>Apoidea</taxon>
        <taxon>Anthophila</taxon>
        <taxon>Apidae</taxon>
        <taxon>Apis</taxon>
    </lineage>
</organism>
<dbReference type="OrthoDB" id="7589392at2759"/>
<proteinExistence type="predicted"/>
<accession>A0A2A3EFG6</accession>
<sequence>MDFNSMVLSYLKYLIFMSLNSTPDSFNVDLNVNETSKEYDGLAERSRMKIINPVSISHSGYLNLQNYRRNNHAKHIHCDVPCINIILRSDCKMHSSLYNYLQKENAQQEIQNESAPLFQINENSMKVDFKPLNTSQFNSFNGKYNHTAFNTENCFNVSQLVGMQYEKKYNQGQSEILNKDKIKTLNADNDIESRLKVNEFVKYHAEFCKELSTKSFPIIKLEATKQINENIEVPKKKDSSLNFEKTITKNESVKFLNDLKLTENIELKPTNNLSNFQLTRLENLLKPVTYTSSKKFLYTNYFRDPYVTRNLEENNQIQNTICTNEAENIYKTNCKKYETAINYKRDKFYESTLENKFTNLPFQKEKIYANVNCNKINYSTLNIKQNETDNKTSDTKFMNHTFLKSTKDFDHSICENKCVNTIDNTLDVLQNMLKDVKKFKNKNMTKFNDQSYQFKEIQSKKKDNYWNENLTFNSSETRLDFMQMLQDIKKQTETLEEQLVIMNKCKREKRKINEKLIYTSKNYNFQEKKNIITQYPEKKNICIQDSYSYCDLKCQCSLLKPTNNFYSQYEKQNIILLHGKKIAIDKNDKKKNINLLECRDDCIKKVKDIQIQCVKSLSFHILDSKFKLATSLISKKDCTSKNKKSLNYVSTCIQTDNSQAMQVEKIPSNELKSLTEQKNKTIDSPKCNINSHIMYDQKMIKYRLSRVQIPIVFKSTYIRCKSEEDFHLNKNNYELCTKYSTNNCKISDLVTVCTQSSNLWITTATSISSTLINNNNTNNNNFNKEKIERKEGCTIKVVL</sequence>
<protein>
    <submittedName>
        <fullName evidence="1">Uncharacterized protein</fullName>
    </submittedName>
</protein>
<reference evidence="1 2" key="1">
    <citation type="submission" date="2014-07" db="EMBL/GenBank/DDBJ databases">
        <title>Genomic and transcriptomic analysis on Apis cerana provide comprehensive insights into honey bee biology.</title>
        <authorList>
            <person name="Diao Q."/>
            <person name="Sun L."/>
            <person name="Zheng H."/>
            <person name="Zheng H."/>
            <person name="Xu S."/>
            <person name="Wang S."/>
            <person name="Zeng Z."/>
            <person name="Hu F."/>
            <person name="Su S."/>
            <person name="Wu J."/>
        </authorList>
    </citation>
    <scope>NUCLEOTIDE SEQUENCE [LARGE SCALE GENOMIC DNA]</scope>
    <source>
        <tissue evidence="1">Pupae without intestine</tissue>
    </source>
</reference>
<evidence type="ECO:0000313" key="2">
    <source>
        <dbReference type="Proteomes" id="UP000242457"/>
    </source>
</evidence>
<evidence type="ECO:0000313" key="1">
    <source>
        <dbReference type="EMBL" id="PBC30458.1"/>
    </source>
</evidence>
<dbReference type="Proteomes" id="UP000242457">
    <property type="component" value="Unassembled WGS sequence"/>
</dbReference>
<keyword evidence="2" id="KW-1185">Reference proteome</keyword>
<dbReference type="STRING" id="94128.A0A2A3EFG6"/>
<name>A0A2A3EFG6_APICC</name>